<name>A0A4X2JMD0_VOMUR</name>
<gene>
    <name evidence="2" type="primary">CUNH11orf86</name>
</gene>
<dbReference type="OMA" id="WLKQYQQ"/>
<evidence type="ECO:0000313" key="3">
    <source>
        <dbReference type="Proteomes" id="UP000314987"/>
    </source>
</evidence>
<dbReference type="GeneTree" id="ENSGT00390000012120"/>
<evidence type="ECO:0000256" key="1">
    <source>
        <dbReference type="SAM" id="MobiDB-lite"/>
    </source>
</evidence>
<evidence type="ECO:0000313" key="2">
    <source>
        <dbReference type="Ensembl" id="ENSVURP00010000244.1"/>
    </source>
</evidence>
<dbReference type="AlphaFoldDB" id="A0A4X2JMD0"/>
<proteinExistence type="predicted"/>
<dbReference type="STRING" id="29139.ENSVURP00010000244"/>
<accession>A0A4X2JMD0</accession>
<dbReference type="InterPro" id="IPR027990">
    <property type="entry name" value="DUF4633"/>
</dbReference>
<feature type="region of interest" description="Disordered" evidence="1">
    <location>
        <begin position="47"/>
        <end position="69"/>
    </location>
</feature>
<protein>
    <submittedName>
        <fullName evidence="2">Uncharacterized protein</fullName>
    </submittedName>
</protein>
<sequence length="119" mass="13056">MVITRSQSLRVPRLSYGKLQEIWGEPSECKGLRALSFRHCREKPHSRCLETSSGLPAGLDPPPHEIPTEGLADTEQLVQGKNQGKPRIQQRIWGNFVASLPGVTLSCSTCPRPPLDAAS</sequence>
<reference evidence="2" key="2">
    <citation type="submission" date="2025-08" db="UniProtKB">
        <authorList>
            <consortium name="Ensembl"/>
        </authorList>
    </citation>
    <scope>IDENTIFICATION</scope>
</reference>
<dbReference type="Pfam" id="PF15464">
    <property type="entry name" value="DUF4633"/>
    <property type="match status" value="1"/>
</dbReference>
<reference evidence="3" key="1">
    <citation type="submission" date="2018-12" db="EMBL/GenBank/DDBJ databases">
        <authorList>
            <person name="Yazar S."/>
        </authorList>
    </citation>
    <scope>NUCLEOTIDE SEQUENCE [LARGE SCALE GENOMIC DNA]</scope>
</reference>
<dbReference type="Ensembl" id="ENSVURT00010000286.1">
    <property type="protein sequence ID" value="ENSVURP00010000244.1"/>
    <property type="gene ID" value="ENSVURG00010000226.1"/>
</dbReference>
<dbReference type="PANTHER" id="PTHR31831:SF1">
    <property type="entry name" value="RIKEN CDNA 2010003K11 GENE"/>
    <property type="match status" value="1"/>
</dbReference>
<reference evidence="2" key="3">
    <citation type="submission" date="2025-09" db="UniProtKB">
        <authorList>
            <consortium name="Ensembl"/>
        </authorList>
    </citation>
    <scope>IDENTIFICATION</scope>
</reference>
<dbReference type="Proteomes" id="UP000314987">
    <property type="component" value="Unassembled WGS sequence"/>
</dbReference>
<keyword evidence="3" id="KW-1185">Reference proteome</keyword>
<dbReference type="PANTHER" id="PTHR31831">
    <property type="entry name" value="HYPOTHETICAL PROTEIN LOC689065"/>
    <property type="match status" value="1"/>
</dbReference>
<organism evidence="2 3">
    <name type="scientific">Vombatus ursinus</name>
    <name type="common">Common wombat</name>
    <dbReference type="NCBI Taxonomy" id="29139"/>
    <lineage>
        <taxon>Eukaryota</taxon>
        <taxon>Metazoa</taxon>
        <taxon>Chordata</taxon>
        <taxon>Craniata</taxon>
        <taxon>Vertebrata</taxon>
        <taxon>Euteleostomi</taxon>
        <taxon>Mammalia</taxon>
        <taxon>Metatheria</taxon>
        <taxon>Diprotodontia</taxon>
        <taxon>Vombatidae</taxon>
        <taxon>Vombatus</taxon>
    </lineage>
</organism>